<keyword evidence="2" id="KW-1185">Reference proteome</keyword>
<accession>A0A2N5VC33</accession>
<organism evidence="1 2">
    <name type="scientific">Puccinia coronata f. sp. avenae</name>
    <dbReference type="NCBI Taxonomy" id="200324"/>
    <lineage>
        <taxon>Eukaryota</taxon>
        <taxon>Fungi</taxon>
        <taxon>Dikarya</taxon>
        <taxon>Basidiomycota</taxon>
        <taxon>Pucciniomycotina</taxon>
        <taxon>Pucciniomycetes</taxon>
        <taxon>Pucciniales</taxon>
        <taxon>Pucciniaceae</taxon>
        <taxon>Puccinia</taxon>
    </lineage>
</organism>
<protein>
    <submittedName>
        <fullName evidence="1">Uncharacterized protein</fullName>
    </submittedName>
</protein>
<evidence type="ECO:0000313" key="2">
    <source>
        <dbReference type="Proteomes" id="UP000235388"/>
    </source>
</evidence>
<dbReference type="AlphaFoldDB" id="A0A2N5VC33"/>
<evidence type="ECO:0000313" key="1">
    <source>
        <dbReference type="EMBL" id="PLW47541.1"/>
    </source>
</evidence>
<reference evidence="1 2" key="1">
    <citation type="submission" date="2017-11" db="EMBL/GenBank/DDBJ databases">
        <title>De novo assembly and phasing of dikaryotic genomes from two isolates of Puccinia coronata f. sp. avenae, the causal agent of oat crown rust.</title>
        <authorList>
            <person name="Miller M.E."/>
            <person name="Zhang Y."/>
            <person name="Omidvar V."/>
            <person name="Sperschneider J."/>
            <person name="Schwessinger B."/>
            <person name="Raley C."/>
            <person name="Palmer J.M."/>
            <person name="Garnica D."/>
            <person name="Upadhyaya N."/>
            <person name="Rathjen J."/>
            <person name="Taylor J.M."/>
            <person name="Park R.F."/>
            <person name="Dodds P.N."/>
            <person name="Hirsch C.D."/>
            <person name="Kianian S.F."/>
            <person name="Figueroa M."/>
        </authorList>
    </citation>
    <scope>NUCLEOTIDE SEQUENCE [LARGE SCALE GENOMIC DNA]</scope>
    <source>
        <strain evidence="1">12NC29</strain>
    </source>
</reference>
<sequence>MQGLHALRTGVHGRHARLAGPHAKPAVLTPFVGVQTACGMRGRAFGGLHAWLGRRAAPARLFFGIRGGVRTPFGRAAIKPPGLALQVGLSSDATLATEFNCCIKTFIQPGRPNNSIPFDMLVRQVNIIRRQQAFENNASSPPRQNPPVILQAEPAVEASNNPANAPTSLDPDNRPNAIGILAMQVGKCWQCRATDHLLRNCPFRV</sequence>
<dbReference type="Proteomes" id="UP000235388">
    <property type="component" value="Unassembled WGS sequence"/>
</dbReference>
<dbReference type="EMBL" id="PGCJ01000110">
    <property type="protein sequence ID" value="PLW47541.1"/>
    <property type="molecule type" value="Genomic_DNA"/>
</dbReference>
<proteinExistence type="predicted"/>
<gene>
    <name evidence="1" type="ORF">PCANC_07818</name>
</gene>
<name>A0A2N5VC33_9BASI</name>
<comment type="caution">
    <text evidence="1">The sequence shown here is derived from an EMBL/GenBank/DDBJ whole genome shotgun (WGS) entry which is preliminary data.</text>
</comment>